<reference evidence="2" key="1">
    <citation type="journal article" date="2008" name="Nat. Genet.">
        <title>The Pristionchus pacificus genome provides a unique perspective on nematode lifestyle and parasitism.</title>
        <authorList>
            <person name="Dieterich C."/>
            <person name="Clifton S.W."/>
            <person name="Schuster L.N."/>
            <person name="Chinwalla A."/>
            <person name="Delehaunty K."/>
            <person name="Dinkelacker I."/>
            <person name="Fulton L."/>
            <person name="Fulton R."/>
            <person name="Godfrey J."/>
            <person name="Minx P."/>
            <person name="Mitreva M."/>
            <person name="Roeseler W."/>
            <person name="Tian H."/>
            <person name="Witte H."/>
            <person name="Yang S.P."/>
            <person name="Wilson R.K."/>
            <person name="Sommer R.J."/>
        </authorList>
    </citation>
    <scope>NUCLEOTIDE SEQUENCE [LARGE SCALE GENOMIC DNA]</scope>
    <source>
        <strain evidence="2">PS312</strain>
    </source>
</reference>
<accession>A0A2A6BVY5</accession>
<evidence type="ECO:0000313" key="2">
    <source>
        <dbReference type="Proteomes" id="UP000005239"/>
    </source>
</evidence>
<proteinExistence type="predicted"/>
<evidence type="ECO:0000313" key="1">
    <source>
        <dbReference type="EnsemblMetazoa" id="PPA18328.1"/>
    </source>
</evidence>
<reference evidence="1" key="2">
    <citation type="submission" date="2022-06" db="UniProtKB">
        <authorList>
            <consortium name="EnsemblMetazoa"/>
        </authorList>
    </citation>
    <scope>IDENTIFICATION</scope>
    <source>
        <strain evidence="1">PS312</strain>
    </source>
</reference>
<keyword evidence="2" id="KW-1185">Reference proteome</keyword>
<dbReference type="Proteomes" id="UP000005239">
    <property type="component" value="Unassembled WGS sequence"/>
</dbReference>
<gene>
    <name evidence="1" type="primary">WBGene00107882</name>
</gene>
<protein>
    <submittedName>
        <fullName evidence="1">Uncharacterized protein</fullName>
    </submittedName>
</protein>
<dbReference type="AlphaFoldDB" id="A0A2A6BVY5"/>
<name>A0A2A6BVY5_PRIPA</name>
<organism evidence="1 2">
    <name type="scientific">Pristionchus pacificus</name>
    <name type="common">Parasitic nematode worm</name>
    <dbReference type="NCBI Taxonomy" id="54126"/>
    <lineage>
        <taxon>Eukaryota</taxon>
        <taxon>Metazoa</taxon>
        <taxon>Ecdysozoa</taxon>
        <taxon>Nematoda</taxon>
        <taxon>Chromadorea</taxon>
        <taxon>Rhabditida</taxon>
        <taxon>Rhabditina</taxon>
        <taxon>Diplogasteromorpha</taxon>
        <taxon>Diplogasteroidea</taxon>
        <taxon>Neodiplogasteridae</taxon>
        <taxon>Pristionchus</taxon>
    </lineage>
</organism>
<dbReference type="EnsemblMetazoa" id="PPA18328.1">
    <property type="protein sequence ID" value="PPA18328.1"/>
    <property type="gene ID" value="WBGene00107882"/>
</dbReference>
<accession>A0A8R1UBM6</accession>
<sequence length="93" mass="10750">MAKSRSQIVAQRMRINLIFAVCITIAKCKPSLNRSEKIRLRYGQYANITAAELSIAEEARIVGVKEEKHFEQCTTNITQLWETIEMKEDEKHP</sequence>